<evidence type="ECO:0000313" key="3">
    <source>
        <dbReference type="EMBL" id="KAA1124215.1"/>
    </source>
</evidence>
<feature type="region of interest" description="Disordered" evidence="1">
    <location>
        <begin position="128"/>
        <end position="152"/>
    </location>
</feature>
<dbReference type="EMBL" id="VDEP01000204">
    <property type="protein sequence ID" value="KAA1124215.1"/>
    <property type="molecule type" value="Genomic_DNA"/>
</dbReference>
<evidence type="ECO:0000256" key="1">
    <source>
        <dbReference type="SAM" id="MobiDB-lite"/>
    </source>
</evidence>
<organism evidence="3 4">
    <name type="scientific">Puccinia graminis f. sp. tritici</name>
    <dbReference type="NCBI Taxonomy" id="56615"/>
    <lineage>
        <taxon>Eukaryota</taxon>
        <taxon>Fungi</taxon>
        <taxon>Dikarya</taxon>
        <taxon>Basidiomycota</taxon>
        <taxon>Pucciniomycotina</taxon>
        <taxon>Pucciniomycetes</taxon>
        <taxon>Pucciniales</taxon>
        <taxon>Pucciniaceae</taxon>
        <taxon>Puccinia</taxon>
    </lineage>
</organism>
<proteinExistence type="predicted"/>
<gene>
    <name evidence="3" type="ORF">PGTUg99_010774</name>
</gene>
<sequence length="152" mass="15885">MKSTFFMAILFVTITSSAAIPAEKAGDPAAKAPVPAPSKANPPSQKGIPPTQKGTPPAQNVVTPPGQNSTLPGGSIWGCDDAKVKGVVFSFRGCEVEYEEPAVLLCTVGPKRALDQARLTLECAKRSSSSSHLPLPIQPNSNIGHIQNKTEP</sequence>
<feature type="region of interest" description="Disordered" evidence="1">
    <location>
        <begin position="27"/>
        <end position="75"/>
    </location>
</feature>
<feature type="compositionally biased region" description="Polar residues" evidence="1">
    <location>
        <begin position="52"/>
        <end position="72"/>
    </location>
</feature>
<feature type="signal peptide" evidence="2">
    <location>
        <begin position="1"/>
        <end position="19"/>
    </location>
</feature>
<protein>
    <submittedName>
        <fullName evidence="3">Uncharacterized protein</fullName>
    </submittedName>
</protein>
<reference evidence="3 4" key="1">
    <citation type="submission" date="2019-05" db="EMBL/GenBank/DDBJ databases">
        <title>Emergence of the Ug99 lineage of the wheat stem rust pathogen through somatic hybridization.</title>
        <authorList>
            <person name="Li F."/>
            <person name="Upadhyaya N.M."/>
            <person name="Sperschneider J."/>
            <person name="Matny O."/>
            <person name="Nguyen-Phuc H."/>
            <person name="Mago R."/>
            <person name="Raley C."/>
            <person name="Miller M.E."/>
            <person name="Silverstein K.A.T."/>
            <person name="Henningsen E."/>
            <person name="Hirsch C.D."/>
            <person name="Visser B."/>
            <person name="Pretorius Z.A."/>
            <person name="Steffenson B.J."/>
            <person name="Schwessinger B."/>
            <person name="Dodds P.N."/>
            <person name="Figueroa M."/>
        </authorList>
    </citation>
    <scope>NUCLEOTIDE SEQUENCE [LARGE SCALE GENOMIC DNA]</scope>
    <source>
        <strain evidence="3 4">Ug99</strain>
    </source>
</reference>
<feature type="chain" id="PRO_5022666080" evidence="2">
    <location>
        <begin position="20"/>
        <end position="152"/>
    </location>
</feature>
<evidence type="ECO:0000313" key="4">
    <source>
        <dbReference type="Proteomes" id="UP000325313"/>
    </source>
</evidence>
<comment type="caution">
    <text evidence="3">The sequence shown here is derived from an EMBL/GenBank/DDBJ whole genome shotgun (WGS) entry which is preliminary data.</text>
</comment>
<evidence type="ECO:0000256" key="2">
    <source>
        <dbReference type="SAM" id="SignalP"/>
    </source>
</evidence>
<dbReference type="AlphaFoldDB" id="A0A5B0RH49"/>
<feature type="compositionally biased region" description="Low complexity" evidence="1">
    <location>
        <begin position="27"/>
        <end position="43"/>
    </location>
</feature>
<dbReference type="Proteomes" id="UP000325313">
    <property type="component" value="Unassembled WGS sequence"/>
</dbReference>
<keyword evidence="2" id="KW-0732">Signal</keyword>
<name>A0A5B0RH49_PUCGR</name>
<accession>A0A5B0RH49</accession>